<evidence type="ECO:0000256" key="2">
    <source>
        <dbReference type="ARBA" id="ARBA00022729"/>
    </source>
</evidence>
<comment type="subcellular location">
    <subcellularLocation>
        <location evidence="1">Cell envelope</location>
    </subcellularLocation>
</comment>
<dbReference type="Pfam" id="PF09375">
    <property type="entry name" value="Peptidase_M75"/>
    <property type="match status" value="1"/>
</dbReference>
<evidence type="ECO:0000313" key="4">
    <source>
        <dbReference type="EMBL" id="MDT7829773.1"/>
    </source>
</evidence>
<organism evidence="4 5">
    <name type="scientific">Pricia mediterranea</name>
    <dbReference type="NCBI Taxonomy" id="3076079"/>
    <lineage>
        <taxon>Bacteria</taxon>
        <taxon>Pseudomonadati</taxon>
        <taxon>Bacteroidota</taxon>
        <taxon>Flavobacteriia</taxon>
        <taxon>Flavobacteriales</taxon>
        <taxon>Flavobacteriaceae</taxon>
        <taxon>Pricia</taxon>
    </lineage>
</organism>
<keyword evidence="5" id="KW-1185">Reference proteome</keyword>
<dbReference type="PROSITE" id="PS51257">
    <property type="entry name" value="PROKAR_LIPOPROTEIN"/>
    <property type="match status" value="1"/>
</dbReference>
<dbReference type="CDD" id="cd14659">
    <property type="entry name" value="Imelysin-like_IPPA"/>
    <property type="match status" value="1"/>
</dbReference>
<keyword evidence="2" id="KW-0732">Signal</keyword>
<sequence>MRRILGGLMVLMFIGACSSDNNGGSGISDDVDSNPEPDTGGTFERGAMLANWADNIIIPAYTDFSTKLTELSSEYDTFKSDSNAGNLAALRASWVAAYKAWQHVVMFEVGPAETVGLRLNINAYPTDTEVIESNAGNGTYDLKLPSNRVAKGFPALDYLINGIGETDEDITAKLSSDTGKASYIPYIEAIISDMQSLTEEVVSEWQQGYRDTFVKNDGASATASVDRFVNAYIFYYEKFLRAGKMGIPLGVFTGTALPGNLEAYYAEDLAKTLFLEGLNASQDFFNGKHFGSDAKGESLASYLDALNSLKQGEDLNEIINEQFEVARQSVTALNTFREEIENNASPNDMFEAYDEVQRLVPLFKVDMVSAMSISISYVDADGD</sequence>
<accession>A0ABU3L888</accession>
<dbReference type="RefSeq" id="WP_314015943.1">
    <property type="nucleotide sequence ID" value="NZ_JAVTTP010000001.1"/>
</dbReference>
<evidence type="ECO:0000259" key="3">
    <source>
        <dbReference type="Pfam" id="PF09375"/>
    </source>
</evidence>
<protein>
    <submittedName>
        <fullName evidence="4">Imelysin family protein</fullName>
    </submittedName>
</protein>
<dbReference type="InterPro" id="IPR018976">
    <property type="entry name" value="Imelysin-like"/>
</dbReference>
<dbReference type="EMBL" id="JAVTTP010000001">
    <property type="protein sequence ID" value="MDT7829773.1"/>
    <property type="molecule type" value="Genomic_DNA"/>
</dbReference>
<dbReference type="Proteomes" id="UP001250656">
    <property type="component" value="Unassembled WGS sequence"/>
</dbReference>
<dbReference type="InterPro" id="IPR034984">
    <property type="entry name" value="Imelysin-like_IPPA"/>
</dbReference>
<name>A0ABU3L888_9FLAO</name>
<proteinExistence type="predicted"/>
<evidence type="ECO:0000313" key="5">
    <source>
        <dbReference type="Proteomes" id="UP001250656"/>
    </source>
</evidence>
<comment type="caution">
    <text evidence="4">The sequence shown here is derived from an EMBL/GenBank/DDBJ whole genome shotgun (WGS) entry which is preliminary data.</text>
</comment>
<dbReference type="Gene3D" id="1.20.1420.20">
    <property type="entry name" value="M75 peptidase, HXXE motif"/>
    <property type="match status" value="1"/>
</dbReference>
<dbReference type="InterPro" id="IPR038352">
    <property type="entry name" value="Imelysin_sf"/>
</dbReference>
<evidence type="ECO:0000256" key="1">
    <source>
        <dbReference type="ARBA" id="ARBA00004196"/>
    </source>
</evidence>
<reference evidence="4 5" key="1">
    <citation type="submission" date="2023-09" db="EMBL/GenBank/DDBJ databases">
        <title>Novel taxa isolated from Blanes Bay.</title>
        <authorList>
            <person name="Rey-Velasco X."/>
            <person name="Lucena T."/>
        </authorList>
    </citation>
    <scope>NUCLEOTIDE SEQUENCE [LARGE SCALE GENOMIC DNA]</scope>
    <source>
        <strain evidence="4 5">S334</strain>
    </source>
</reference>
<feature type="domain" description="Imelysin-like" evidence="3">
    <location>
        <begin position="57"/>
        <end position="357"/>
    </location>
</feature>
<gene>
    <name evidence="4" type="ORF">RQM65_13950</name>
</gene>